<dbReference type="InterPro" id="IPR006083">
    <property type="entry name" value="PRK/URK"/>
</dbReference>
<proteinExistence type="predicted"/>
<dbReference type="Pfam" id="PF00485">
    <property type="entry name" value="PRK"/>
    <property type="match status" value="1"/>
</dbReference>
<dbReference type="GO" id="GO:0005524">
    <property type="term" value="F:ATP binding"/>
    <property type="evidence" value="ECO:0007669"/>
    <property type="project" value="InterPro"/>
</dbReference>
<dbReference type="SUPFAM" id="SSF52540">
    <property type="entry name" value="P-loop containing nucleoside triphosphate hydrolases"/>
    <property type="match status" value="1"/>
</dbReference>
<dbReference type="OrthoDB" id="738517at2759"/>
<name>A0A8J2T6J0_ZYGB2</name>
<sequence length="229" mass="25968">MSKSIRQIIVSIGGGHATGVVETGLKIKRSLNDIFPSTNIRVINLDKSDPDKTKQYSYKDYNFSEIHDELSGSGQRRPSIIDTEEADVKDPVEIVLLCGCYALYDEHINHLAQLKIFLDSDGDKRLINLIREKRISTREQLSELLTEYMDHLRLEMQKYIAPTRAHADLIIPSNFDGTAREIIVDGICKVVEALKGSDTPPSLARLSPLLVDFEAERMDVEKERYYDLS</sequence>
<evidence type="ECO:0000313" key="2">
    <source>
        <dbReference type="EMBL" id="CDF89069.1"/>
    </source>
</evidence>
<dbReference type="InterPro" id="IPR027417">
    <property type="entry name" value="P-loop_NTPase"/>
</dbReference>
<dbReference type="AlphaFoldDB" id="A0A8J2T6J0"/>
<dbReference type="Gene3D" id="3.40.50.300">
    <property type="entry name" value="P-loop containing nucleotide triphosphate hydrolases"/>
    <property type="match status" value="1"/>
</dbReference>
<protein>
    <submittedName>
        <fullName evidence="2">ZYBA0S03-08416g1_1</fullName>
    </submittedName>
</protein>
<dbReference type="EMBL" id="HG316456">
    <property type="protein sequence ID" value="CDF89069.1"/>
    <property type="molecule type" value="Genomic_DNA"/>
</dbReference>
<evidence type="ECO:0000313" key="3">
    <source>
        <dbReference type="Proteomes" id="UP000019375"/>
    </source>
</evidence>
<gene>
    <name evidence="2" type="ORF">BN860_08416g</name>
</gene>
<keyword evidence="3" id="KW-1185">Reference proteome</keyword>
<evidence type="ECO:0000259" key="1">
    <source>
        <dbReference type="Pfam" id="PF00485"/>
    </source>
</evidence>
<reference evidence="3" key="1">
    <citation type="journal article" date="2013" name="Genome Announc.">
        <title>Genome sequence of the food spoilage yeast Zygosaccharomyces bailii CLIB 213(T).</title>
        <authorList>
            <person name="Galeote V."/>
            <person name="Bigey F."/>
            <person name="Devillers H."/>
            <person name="Neuveglise C."/>
            <person name="Dequin S."/>
        </authorList>
    </citation>
    <scope>NUCLEOTIDE SEQUENCE [LARGE SCALE GENOMIC DNA]</scope>
    <source>
        <strain evidence="3">CLIB 213 / ATCC 58445 / CBS 680 / CCRC 21525 / NBRC 1098 / NCYC 1416 / NRRL Y-2227</strain>
    </source>
</reference>
<accession>A0A8J2T6J0</accession>
<feature type="domain" description="Phosphoribulokinase/uridine kinase" evidence="1">
    <location>
        <begin position="49"/>
        <end position="173"/>
    </location>
</feature>
<dbReference type="GO" id="GO:0016301">
    <property type="term" value="F:kinase activity"/>
    <property type="evidence" value="ECO:0007669"/>
    <property type="project" value="InterPro"/>
</dbReference>
<dbReference type="Proteomes" id="UP000019375">
    <property type="component" value="Unassembled WGS sequence"/>
</dbReference>
<organism evidence="2 3">
    <name type="scientific">Zygosaccharomyces bailii (strain CLIB 213 / ATCC 58445 / CBS 680 / BCRC 21525 / NBRC 1098 / NCYC 1416 / NRRL Y-2227)</name>
    <dbReference type="NCBI Taxonomy" id="1333698"/>
    <lineage>
        <taxon>Eukaryota</taxon>
        <taxon>Fungi</taxon>
        <taxon>Dikarya</taxon>
        <taxon>Ascomycota</taxon>
        <taxon>Saccharomycotina</taxon>
        <taxon>Saccharomycetes</taxon>
        <taxon>Saccharomycetales</taxon>
        <taxon>Saccharomycetaceae</taxon>
        <taxon>Zygosaccharomyces</taxon>
    </lineage>
</organism>